<feature type="coiled-coil region" evidence="1">
    <location>
        <begin position="309"/>
        <end position="349"/>
    </location>
</feature>
<organism evidence="3 4">
    <name type="scientific">Tychonema bourrellyi FEM_GT703</name>
    <dbReference type="NCBI Taxonomy" id="2040638"/>
    <lineage>
        <taxon>Bacteria</taxon>
        <taxon>Bacillati</taxon>
        <taxon>Cyanobacteriota</taxon>
        <taxon>Cyanophyceae</taxon>
        <taxon>Oscillatoriophycideae</taxon>
        <taxon>Oscillatoriales</taxon>
        <taxon>Microcoleaceae</taxon>
        <taxon>Tychonema</taxon>
    </lineage>
</organism>
<keyword evidence="4" id="KW-1185">Reference proteome</keyword>
<dbReference type="RefSeq" id="WP_096829686.1">
    <property type="nucleotide sequence ID" value="NZ_NXIB02000002.1"/>
</dbReference>
<name>A0A2G4F6H1_9CYAN</name>
<keyword evidence="2" id="KW-0472">Membrane</keyword>
<keyword evidence="1" id="KW-0175">Coiled coil</keyword>
<protein>
    <submittedName>
        <fullName evidence="3">Uncharacterized protein</fullName>
    </submittedName>
</protein>
<dbReference type="AlphaFoldDB" id="A0A2G4F6H1"/>
<evidence type="ECO:0000256" key="2">
    <source>
        <dbReference type="SAM" id="Phobius"/>
    </source>
</evidence>
<proteinExistence type="predicted"/>
<evidence type="ECO:0000256" key="1">
    <source>
        <dbReference type="SAM" id="Coils"/>
    </source>
</evidence>
<evidence type="ECO:0000313" key="3">
    <source>
        <dbReference type="EMBL" id="PHX57350.1"/>
    </source>
</evidence>
<comment type="caution">
    <text evidence="3">The sequence shown here is derived from an EMBL/GenBank/DDBJ whole genome shotgun (WGS) entry which is preliminary data.</text>
</comment>
<accession>A0A2G4F6H1</accession>
<keyword evidence="2" id="KW-0812">Transmembrane</keyword>
<evidence type="ECO:0000313" key="4">
    <source>
        <dbReference type="Proteomes" id="UP000226442"/>
    </source>
</evidence>
<dbReference type="EMBL" id="NXIB02000002">
    <property type="protein sequence ID" value="PHX57350.1"/>
    <property type="molecule type" value="Genomic_DNA"/>
</dbReference>
<reference evidence="3" key="1">
    <citation type="submission" date="2017-10" db="EMBL/GenBank/DDBJ databases">
        <title>Draft genome sequence of the planktic cyanobacteria Tychonema bourrellyi isolated from alpine lentic freshwater.</title>
        <authorList>
            <person name="Tett A."/>
            <person name="Armanini F."/>
            <person name="Asnicar F."/>
            <person name="Boscaini A."/>
            <person name="Pasolli E."/>
            <person name="Zolfo M."/>
            <person name="Donati C."/>
            <person name="Salmaso N."/>
            <person name="Segata N."/>
        </authorList>
    </citation>
    <scope>NUCLEOTIDE SEQUENCE</scope>
    <source>
        <strain evidence="3">FEM_GT703</strain>
    </source>
</reference>
<keyword evidence="2" id="KW-1133">Transmembrane helix</keyword>
<dbReference type="OrthoDB" id="490046at2"/>
<dbReference type="Proteomes" id="UP000226442">
    <property type="component" value="Unassembled WGS sequence"/>
</dbReference>
<feature type="transmembrane region" description="Helical" evidence="2">
    <location>
        <begin position="265"/>
        <end position="298"/>
    </location>
</feature>
<sequence length="492" mass="53941">MTQQNILELAKQGDAKAIALLLNRQLQPKGITAAASLKDGYLQVMLEATEAPSQQVLAGWVSKSIAGLGAASIEKVKVYGRQTGSKVPAWSQEFEVAGQKLPVANVTQGRASSSENTESNQLSLKERAKLGDVEAIASLLNLPLQNKGITATASLQDGCLQVMLEGDRVPDEEASIRIVRRELTNLKAGAIASVKVYGQQVGEDFPAWNREFELVARASQSSHNLGVNTTNQLSANNSYAETTQEPSLIQILNETSTELLSDNQWNAAFIILSVIAFFMLFVNFTLAVILAIAASIAYVKYQNTPTGKAAAAKRQLEALQKAEEALQKAEEAEQERLRQEEQKRILIEAAQSEAKLLTTNLAHTALDEFRKVNARTSIGVSYTDLPGVIAPAKFATQKFEKSKDYKVCPYLSQLISNNMLYYEITQECFQKKVTYKPLSSQFKAIIQTDFPELKGVIISLSLDLVISTIWQKADLYSDEIEAILESSDNLSD</sequence>
<gene>
    <name evidence="3" type="ORF">CP500_000795</name>
</gene>